<keyword evidence="1" id="KW-0472">Membrane</keyword>
<feature type="transmembrane region" description="Helical" evidence="1">
    <location>
        <begin position="24"/>
        <end position="42"/>
    </location>
</feature>
<keyword evidence="1" id="KW-0812">Transmembrane</keyword>
<evidence type="ECO:0000256" key="1">
    <source>
        <dbReference type="SAM" id="Phobius"/>
    </source>
</evidence>
<evidence type="ECO:0000313" key="2">
    <source>
        <dbReference type="EMBL" id="SHL17172.1"/>
    </source>
</evidence>
<dbReference type="AlphaFoldDB" id="A0A1M6YG95"/>
<gene>
    <name evidence="2" type="ORF">SAMN02745138_02994</name>
</gene>
<sequence length="139" mass="15364">MTEDEKILQAEFEKRWKRSPQKDGCLFSGFIALCLAQTLFAPDFPFRGLNLGDSAFCLGACLVVDVLVGMKRKGIPVHAFGLLLVGYGVVVTVLGFAVNVPGLAFSLTNQTFWLKVLLGLSLVIFVLSLIRLCRRWNLD</sequence>
<proteinExistence type="predicted"/>
<evidence type="ECO:0000313" key="3">
    <source>
        <dbReference type="Proteomes" id="UP000183975"/>
    </source>
</evidence>
<dbReference type="EMBL" id="FRAH01000074">
    <property type="protein sequence ID" value="SHL17172.1"/>
    <property type="molecule type" value="Genomic_DNA"/>
</dbReference>
<name>A0A1M6YG95_9FIRM</name>
<dbReference type="OrthoDB" id="9893769at2"/>
<feature type="transmembrane region" description="Helical" evidence="1">
    <location>
        <begin position="80"/>
        <end position="100"/>
    </location>
</feature>
<organism evidence="2 3">
    <name type="scientific">Anaerotignum lactatifermentans DSM 14214</name>
    <dbReference type="NCBI Taxonomy" id="1121323"/>
    <lineage>
        <taxon>Bacteria</taxon>
        <taxon>Bacillati</taxon>
        <taxon>Bacillota</taxon>
        <taxon>Clostridia</taxon>
        <taxon>Lachnospirales</taxon>
        <taxon>Anaerotignaceae</taxon>
        <taxon>Anaerotignum</taxon>
    </lineage>
</organism>
<dbReference type="RefSeq" id="WP_072853116.1">
    <property type="nucleotide sequence ID" value="NZ_FRAH01000074.1"/>
</dbReference>
<feature type="transmembrane region" description="Helical" evidence="1">
    <location>
        <begin position="112"/>
        <end position="133"/>
    </location>
</feature>
<keyword evidence="1" id="KW-1133">Transmembrane helix</keyword>
<protein>
    <submittedName>
        <fullName evidence="2">Uncharacterized protein</fullName>
    </submittedName>
</protein>
<feature type="transmembrane region" description="Helical" evidence="1">
    <location>
        <begin position="48"/>
        <end position="68"/>
    </location>
</feature>
<accession>A0A1M6YG95</accession>
<keyword evidence="3" id="KW-1185">Reference proteome</keyword>
<dbReference type="Proteomes" id="UP000183975">
    <property type="component" value="Unassembled WGS sequence"/>
</dbReference>
<reference evidence="2 3" key="1">
    <citation type="submission" date="2016-11" db="EMBL/GenBank/DDBJ databases">
        <authorList>
            <person name="Jaros S."/>
            <person name="Januszkiewicz K."/>
            <person name="Wedrychowicz H."/>
        </authorList>
    </citation>
    <scope>NUCLEOTIDE SEQUENCE [LARGE SCALE GENOMIC DNA]</scope>
    <source>
        <strain evidence="2 3">DSM 14214</strain>
    </source>
</reference>